<proteinExistence type="predicted"/>
<dbReference type="Proteomes" id="UP001189429">
    <property type="component" value="Unassembled WGS sequence"/>
</dbReference>
<protein>
    <submittedName>
        <fullName evidence="2">Uncharacterized protein</fullName>
    </submittedName>
</protein>
<organism evidence="2 3">
    <name type="scientific">Prorocentrum cordatum</name>
    <dbReference type="NCBI Taxonomy" id="2364126"/>
    <lineage>
        <taxon>Eukaryota</taxon>
        <taxon>Sar</taxon>
        <taxon>Alveolata</taxon>
        <taxon>Dinophyceae</taxon>
        <taxon>Prorocentrales</taxon>
        <taxon>Prorocentraceae</taxon>
        <taxon>Prorocentrum</taxon>
    </lineage>
</organism>
<gene>
    <name evidence="2" type="ORF">PCOR1329_LOCUS61061</name>
</gene>
<feature type="region of interest" description="Disordered" evidence="1">
    <location>
        <begin position="69"/>
        <end position="95"/>
    </location>
</feature>
<evidence type="ECO:0000313" key="2">
    <source>
        <dbReference type="EMBL" id="CAK0876851.1"/>
    </source>
</evidence>
<reference evidence="2" key="1">
    <citation type="submission" date="2023-10" db="EMBL/GenBank/DDBJ databases">
        <authorList>
            <person name="Chen Y."/>
            <person name="Shah S."/>
            <person name="Dougan E. K."/>
            <person name="Thang M."/>
            <person name="Chan C."/>
        </authorList>
    </citation>
    <scope>NUCLEOTIDE SEQUENCE [LARGE SCALE GENOMIC DNA]</scope>
</reference>
<comment type="caution">
    <text evidence="2">The sequence shown here is derived from an EMBL/GenBank/DDBJ whole genome shotgun (WGS) entry which is preliminary data.</text>
</comment>
<sequence>ATEYDTPEKVSIVKRVEDDRNQCQQAVEAILRGGERPDELRIVDHLHAFLASPSVGHLMQSKGFDKSMLEPVPGAFADDADGGSGQQQEPALSGKDLREKEFWDRVKAGGFFFKANARGGNAIASRFERARKRNDEKGRQLAADYAACAGDEEKAKNFRQKWAEGEYNTYVKSRTLTTTYKKTTIKTGWYLPLGRVVHKEGGG</sequence>
<accession>A0ABN9VTK9</accession>
<dbReference type="EMBL" id="CAUYUJ010017671">
    <property type="protein sequence ID" value="CAK0876851.1"/>
    <property type="molecule type" value="Genomic_DNA"/>
</dbReference>
<keyword evidence="3" id="KW-1185">Reference proteome</keyword>
<evidence type="ECO:0000256" key="1">
    <source>
        <dbReference type="SAM" id="MobiDB-lite"/>
    </source>
</evidence>
<evidence type="ECO:0000313" key="3">
    <source>
        <dbReference type="Proteomes" id="UP001189429"/>
    </source>
</evidence>
<feature type="non-terminal residue" evidence="2">
    <location>
        <position position="1"/>
    </location>
</feature>
<feature type="non-terminal residue" evidence="2">
    <location>
        <position position="203"/>
    </location>
</feature>
<name>A0ABN9VTK9_9DINO</name>